<gene>
    <name evidence="1" type="ORF">COMA2_130004</name>
</gene>
<accession>A0A0S4LBQ5</accession>
<protein>
    <recommendedName>
        <fullName evidence="3">Rhamnogalacturonan lyase domain-containing protein</fullName>
    </recommendedName>
</protein>
<dbReference type="AlphaFoldDB" id="A0A0S4LBQ5"/>
<organism evidence="1 2">
    <name type="scientific">Candidatus Nitrospira nitrificans</name>
    <dbReference type="NCBI Taxonomy" id="1742973"/>
    <lineage>
        <taxon>Bacteria</taxon>
        <taxon>Pseudomonadati</taxon>
        <taxon>Nitrospirota</taxon>
        <taxon>Nitrospiria</taxon>
        <taxon>Nitrospirales</taxon>
        <taxon>Nitrospiraceae</taxon>
        <taxon>Nitrospira</taxon>
    </lineage>
</organism>
<evidence type="ECO:0000313" key="1">
    <source>
        <dbReference type="EMBL" id="CUS33307.1"/>
    </source>
</evidence>
<name>A0A0S4LBQ5_9BACT</name>
<evidence type="ECO:0008006" key="3">
    <source>
        <dbReference type="Google" id="ProtNLM"/>
    </source>
</evidence>
<dbReference type="STRING" id="1742973.COMA2_130004"/>
<keyword evidence="2" id="KW-1185">Reference proteome</keyword>
<dbReference type="SUPFAM" id="SSF117074">
    <property type="entry name" value="Hypothetical protein PA1324"/>
    <property type="match status" value="1"/>
</dbReference>
<proteinExistence type="predicted"/>
<dbReference type="Proteomes" id="UP000198736">
    <property type="component" value="Unassembled WGS sequence"/>
</dbReference>
<sequence>MMRRFTRALVLGFIGLTFTILTMSPGAMELASAYESVTVVNGGAVKGMVHFTGDLPDPAVFKLHRYPDQGYCGALSDGSGYRLLREVLVGPQGGLKDVIVTIESVTIGKPFELEETTLEANICQFVPYVSVMRNEHPLSVKNLDSVAHDLQVYERDWEHIFIMFHRPALTKGGTQDFVRFTGDRRGVIMQCGMHPYMQGHGLAVDNPYYAVTGSEGMFDIRDLPAGTYRIKAWHPTLGEQDREFTVAAGESSSVEFTFKAK</sequence>
<evidence type="ECO:0000313" key="2">
    <source>
        <dbReference type="Proteomes" id="UP000198736"/>
    </source>
</evidence>
<reference evidence="2" key="1">
    <citation type="submission" date="2015-10" db="EMBL/GenBank/DDBJ databases">
        <authorList>
            <person name="Luecker S."/>
            <person name="Luecker S."/>
        </authorList>
    </citation>
    <scope>NUCLEOTIDE SEQUENCE [LARGE SCALE GENOMIC DNA]</scope>
</reference>
<dbReference type="OrthoDB" id="9772097at2"/>
<dbReference type="Gene3D" id="2.60.40.1120">
    <property type="entry name" value="Carboxypeptidase-like, regulatory domain"/>
    <property type="match status" value="1"/>
</dbReference>
<dbReference type="EMBL" id="CZPZ01000005">
    <property type="protein sequence ID" value="CUS33307.1"/>
    <property type="molecule type" value="Genomic_DNA"/>
</dbReference>